<dbReference type="AlphaFoldDB" id="A0A2T7NS38"/>
<evidence type="ECO:0000256" key="1">
    <source>
        <dbReference type="ARBA" id="ARBA00008535"/>
    </source>
</evidence>
<evidence type="ECO:0000313" key="6">
    <source>
        <dbReference type="EMBL" id="PVD23991.1"/>
    </source>
</evidence>
<evidence type="ECO:0000259" key="5">
    <source>
        <dbReference type="Pfam" id="PF04548"/>
    </source>
</evidence>
<proteinExistence type="inferred from homology"/>
<feature type="domain" description="AIG1-type G" evidence="5">
    <location>
        <begin position="43"/>
        <end position="153"/>
    </location>
</feature>
<evidence type="ECO:0000256" key="3">
    <source>
        <dbReference type="SAM" id="MobiDB-lite"/>
    </source>
</evidence>
<dbReference type="GO" id="GO:0005525">
    <property type="term" value="F:GTP binding"/>
    <property type="evidence" value="ECO:0007669"/>
    <property type="project" value="InterPro"/>
</dbReference>
<feature type="region of interest" description="Disordered" evidence="3">
    <location>
        <begin position="1"/>
        <end position="23"/>
    </location>
</feature>
<evidence type="ECO:0000256" key="2">
    <source>
        <dbReference type="ARBA" id="ARBA00022741"/>
    </source>
</evidence>
<protein>
    <recommendedName>
        <fullName evidence="5">AIG1-type G domain-containing protein</fullName>
    </recommendedName>
</protein>
<gene>
    <name evidence="6" type="ORF">C0Q70_17268</name>
</gene>
<feature type="transmembrane region" description="Helical" evidence="4">
    <location>
        <begin position="176"/>
        <end position="196"/>
    </location>
</feature>
<dbReference type="Pfam" id="PF04548">
    <property type="entry name" value="AIG1"/>
    <property type="match status" value="1"/>
</dbReference>
<sequence length="261" mass="30471">MRRETSVSHRTAPDHDPLSPFRRDYSHVSNQLRASDYSWPSLSCEPENQITEIKRWKTLTSHEKPIILLAVRLDMEYMIDDYAIYKEFKRLWADDSDIASHLVVAFTFGDRIHRDFVRELKDISVELKSVLKDAHNRYVIFQVDTGEKDIHEEFDQFSSIINEWQTQYGFVHIQKVTTSVIFIIALIACVCIVMEVYNGMELIVAGGLLCLFMAVLWYWMRQLGRLTTTQNNHEPHIEAMQRVTSILCSFYLYTSTAASAY</sequence>
<comment type="caution">
    <text evidence="6">The sequence shown here is derived from an EMBL/GenBank/DDBJ whole genome shotgun (WGS) entry which is preliminary data.</text>
</comment>
<keyword evidence="2" id="KW-0547">Nucleotide-binding</keyword>
<organism evidence="6 7">
    <name type="scientific">Pomacea canaliculata</name>
    <name type="common">Golden apple snail</name>
    <dbReference type="NCBI Taxonomy" id="400727"/>
    <lineage>
        <taxon>Eukaryota</taxon>
        <taxon>Metazoa</taxon>
        <taxon>Spiralia</taxon>
        <taxon>Lophotrochozoa</taxon>
        <taxon>Mollusca</taxon>
        <taxon>Gastropoda</taxon>
        <taxon>Caenogastropoda</taxon>
        <taxon>Architaenioglossa</taxon>
        <taxon>Ampullarioidea</taxon>
        <taxon>Ampullariidae</taxon>
        <taxon>Pomacea</taxon>
    </lineage>
</organism>
<dbReference type="InterPro" id="IPR006703">
    <property type="entry name" value="G_AIG1"/>
</dbReference>
<keyword evidence="4" id="KW-1133">Transmembrane helix</keyword>
<feature type="transmembrane region" description="Helical" evidence="4">
    <location>
        <begin position="202"/>
        <end position="220"/>
    </location>
</feature>
<dbReference type="Gene3D" id="3.40.50.300">
    <property type="entry name" value="P-loop containing nucleotide triphosphate hydrolases"/>
    <property type="match status" value="1"/>
</dbReference>
<name>A0A2T7NS38_POMCA</name>
<keyword evidence="7" id="KW-1185">Reference proteome</keyword>
<accession>A0A2T7NS38</accession>
<dbReference type="Proteomes" id="UP000245119">
    <property type="component" value="Linkage Group LG10"/>
</dbReference>
<comment type="similarity">
    <text evidence="1">Belongs to the TRAFAC class TrmE-Era-EngA-EngB-Septin-like GTPase superfamily. AIG1/Toc34/Toc159-like paraseptin GTPase family. IAN subfamily.</text>
</comment>
<evidence type="ECO:0000256" key="4">
    <source>
        <dbReference type="SAM" id="Phobius"/>
    </source>
</evidence>
<keyword evidence="4" id="KW-0812">Transmembrane</keyword>
<keyword evidence="4" id="KW-0472">Membrane</keyword>
<dbReference type="InterPro" id="IPR027417">
    <property type="entry name" value="P-loop_NTPase"/>
</dbReference>
<dbReference type="EMBL" id="PZQS01000010">
    <property type="protein sequence ID" value="PVD23991.1"/>
    <property type="molecule type" value="Genomic_DNA"/>
</dbReference>
<reference evidence="6 7" key="1">
    <citation type="submission" date="2018-04" db="EMBL/GenBank/DDBJ databases">
        <title>The genome of golden apple snail Pomacea canaliculata provides insight into stress tolerance and invasive adaptation.</title>
        <authorList>
            <person name="Liu C."/>
            <person name="Liu B."/>
            <person name="Ren Y."/>
            <person name="Zhang Y."/>
            <person name="Wang H."/>
            <person name="Li S."/>
            <person name="Jiang F."/>
            <person name="Yin L."/>
            <person name="Zhang G."/>
            <person name="Qian W."/>
            <person name="Fan W."/>
        </authorList>
    </citation>
    <scope>NUCLEOTIDE SEQUENCE [LARGE SCALE GENOMIC DNA]</scope>
    <source>
        <strain evidence="6">SZHN2017</strain>
        <tissue evidence="6">Muscle</tissue>
    </source>
</reference>
<evidence type="ECO:0000313" key="7">
    <source>
        <dbReference type="Proteomes" id="UP000245119"/>
    </source>
</evidence>